<evidence type="ECO:0000313" key="2">
    <source>
        <dbReference type="EMBL" id="AIN97933.1"/>
    </source>
</evidence>
<dbReference type="OrthoDB" id="277199at2759"/>
<dbReference type="eggNOG" id="ENOG502SKSM">
    <property type="taxonomic scope" value="Eukaryota"/>
</dbReference>
<sequence>MSAFSSSTTEYRQAIMRLYEKYDPTNVSRVDALLHRFLGREEALMKALERKFSERMMSEGEQTSTRLTGDCADAAQCELEACFSGPPPHVAPTAIISRKCDDAMLSMAAVQPISASSDLHAATVSEDVDCDNYRMQFIRLCETHSPLRVSPVDHELAKCKEQEEAYLHALEKKLIEVQPAEAAKDSVEEASLPATLPTVEVRLRDDHPKRTSDSAGYEMNTARLLRIDEAYAPDQAHHVECQLQRYAGREEEAIQAVVAKYGPEPVPLVAETELINPTVTIKSEETSTATENNADSLQIPFPSGPLTIAATPQRAKKTTEHAVDGVAASAEAEATLSAQAEAAATSTTTQKAKAVSVTVRATEHEGNGVDGEAAPTQVPKLDAAVSASAVPPSSGGTQRASSPPAKSVVATGMTSNSLVLSAVAGSLRTASARKGKTSIRTSRLTKDVFPACKGEVARDLILDGNEVDASLRRAVRWTAPFNIAFYDFFRVLGSYHAHGGERVSLRVANTLLSALFPEMSPRKVLWEYGDMACTGEDGVGVSAEEMRERIVQGAARQLRNSASVSNLHVAQYTWLLVRRMESFVKTCRTAVLQLQRQPRSLFAGFWVHRAVLPRAVPQWKRCWATMGADGDAVLVCCVGSLKTEWHIPFARVARCYRENNATGAPRAYMRNGLAFQLITGVPPLIVVVCPESSDVTLQLLSTFRSWSSSPRDIHGRCSATHFASSPVPAPHSQHDGAESRKYREANQVRVWVLVRAMSTYELQRWCVEGVSIHMVSDRTRKVHTCAVVDVEGAFAEMKLPVTPPARSAYGFVLCFHNGVTPLMAFTEQSQARTQLLDRLYRGQVLAQVEAKTMCRRGGGV</sequence>
<keyword evidence="3" id="KW-1185">Reference proteome</keyword>
<proteinExistence type="predicted"/>
<evidence type="ECO:0000313" key="3">
    <source>
        <dbReference type="Proteomes" id="UP000063063"/>
    </source>
</evidence>
<protein>
    <submittedName>
        <fullName evidence="2">Uncharacterized protein</fullName>
    </submittedName>
</protein>
<feature type="region of interest" description="Disordered" evidence="1">
    <location>
        <begin position="285"/>
        <end position="306"/>
    </location>
</feature>
<dbReference type="RefSeq" id="XP_010698640.1">
    <property type="nucleotide sequence ID" value="XM_010700338.1"/>
</dbReference>
<name>A0A088RPP0_LEIPA</name>
<dbReference type="GeneID" id="22574650"/>
<accession>A0A088RPP0</accession>
<feature type="compositionally biased region" description="Polar residues" evidence="1">
    <location>
        <begin position="285"/>
        <end position="296"/>
    </location>
</feature>
<dbReference type="AlphaFoldDB" id="A0A088RPP0"/>
<dbReference type="VEuPathDB" id="TriTrypDB:LPMP_204390"/>
<dbReference type="PANTHER" id="PTHR39666:SF1">
    <property type="entry name" value="NUCLEAR PORE COMPLEX NUP2_50_61 DOMAIN-CONTAINING PROTEIN"/>
    <property type="match status" value="1"/>
</dbReference>
<gene>
    <name evidence="2" type="ORF">LPMP_204390</name>
</gene>
<dbReference type="PANTHER" id="PTHR39666">
    <property type="entry name" value="RANBP2-TYPE DOMAIN-CONTAINING PROTEIN"/>
    <property type="match status" value="1"/>
</dbReference>
<dbReference type="VEuPathDB" id="TriTrypDB:LPAL13_200050700"/>
<evidence type="ECO:0000256" key="1">
    <source>
        <dbReference type="SAM" id="MobiDB-lite"/>
    </source>
</evidence>
<dbReference type="Proteomes" id="UP000063063">
    <property type="component" value="Chromosome 20"/>
</dbReference>
<organism evidence="2 3">
    <name type="scientific">Leishmania panamensis</name>
    <dbReference type="NCBI Taxonomy" id="5679"/>
    <lineage>
        <taxon>Eukaryota</taxon>
        <taxon>Discoba</taxon>
        <taxon>Euglenozoa</taxon>
        <taxon>Kinetoplastea</taxon>
        <taxon>Metakinetoplastina</taxon>
        <taxon>Trypanosomatida</taxon>
        <taxon>Trypanosomatidae</taxon>
        <taxon>Leishmaniinae</taxon>
        <taxon>Leishmania</taxon>
        <taxon>Leishmania guyanensis species complex</taxon>
    </lineage>
</organism>
<dbReference type="KEGG" id="lpan:LPMP_204390"/>
<feature type="compositionally biased region" description="Low complexity" evidence="1">
    <location>
        <begin position="383"/>
        <end position="394"/>
    </location>
</feature>
<dbReference type="EMBL" id="CP009389">
    <property type="protein sequence ID" value="AIN97933.1"/>
    <property type="molecule type" value="Genomic_DNA"/>
</dbReference>
<feature type="region of interest" description="Disordered" evidence="1">
    <location>
        <begin position="383"/>
        <end position="408"/>
    </location>
</feature>
<reference evidence="2 3" key="1">
    <citation type="journal article" date="2015" name="Sci. Rep.">
        <title>The genome of Leishmania panamensis: insights into genomics of the L. (Viannia) subgenus.</title>
        <authorList>
            <person name="Llanes A."/>
            <person name="Restrepo C.M."/>
            <person name="Vecchio G.D."/>
            <person name="Anguizola F.J."/>
            <person name="Lleonart R."/>
        </authorList>
    </citation>
    <scope>NUCLEOTIDE SEQUENCE [LARGE SCALE GENOMIC DNA]</scope>
    <source>
        <strain evidence="2 3">MHOM/PA/94/PSC-1</strain>
    </source>
</reference>